<protein>
    <submittedName>
        <fullName evidence="1">Uncharacterized protein</fullName>
    </submittedName>
</protein>
<organism evidence="1 2">
    <name type="scientific">Ramlibacter monticola</name>
    <dbReference type="NCBI Taxonomy" id="1926872"/>
    <lineage>
        <taxon>Bacteria</taxon>
        <taxon>Pseudomonadati</taxon>
        <taxon>Pseudomonadota</taxon>
        <taxon>Betaproteobacteria</taxon>
        <taxon>Burkholderiales</taxon>
        <taxon>Comamonadaceae</taxon>
        <taxon>Ramlibacter</taxon>
    </lineage>
</organism>
<dbReference type="AlphaFoldDB" id="A0A936Z3Y6"/>
<evidence type="ECO:0000313" key="1">
    <source>
        <dbReference type="EMBL" id="MBL0394423.1"/>
    </source>
</evidence>
<gene>
    <name evidence="1" type="ORF">JJ685_25010</name>
</gene>
<reference evidence="1 2" key="1">
    <citation type="journal article" date="2017" name="Int. J. Syst. Evol. Microbiol.">
        <title>Ramlibacter monticola sp. nov., isolated from forest soil.</title>
        <authorList>
            <person name="Chaudhary D.K."/>
            <person name="Kim J."/>
        </authorList>
    </citation>
    <scope>NUCLEOTIDE SEQUENCE [LARGE SCALE GENOMIC DNA]</scope>
    <source>
        <strain evidence="1 2">KACC 19175</strain>
    </source>
</reference>
<dbReference type="EMBL" id="JAEQNE010000008">
    <property type="protein sequence ID" value="MBL0394423.1"/>
    <property type="molecule type" value="Genomic_DNA"/>
</dbReference>
<keyword evidence="2" id="KW-1185">Reference proteome</keyword>
<evidence type="ECO:0000313" key="2">
    <source>
        <dbReference type="Proteomes" id="UP000599109"/>
    </source>
</evidence>
<accession>A0A936Z3Y6</accession>
<name>A0A936Z3Y6_9BURK</name>
<sequence length="100" mass="11357">MKVTRPEPTIYGNCDSWSFIVGKTGRAYSRQVTRTRPLQPRNWNVVHNFSTIPVHIRQDNMWAICGSAVHGCRESRMVVERPSDMTHQALVGMHSTESGC</sequence>
<proteinExistence type="predicted"/>
<dbReference type="RefSeq" id="WP_201677093.1">
    <property type="nucleotide sequence ID" value="NZ_JAEQNE010000008.1"/>
</dbReference>
<dbReference type="Proteomes" id="UP000599109">
    <property type="component" value="Unassembled WGS sequence"/>
</dbReference>
<comment type="caution">
    <text evidence="1">The sequence shown here is derived from an EMBL/GenBank/DDBJ whole genome shotgun (WGS) entry which is preliminary data.</text>
</comment>